<dbReference type="OrthoDB" id="980719at2"/>
<evidence type="ECO:0000256" key="1">
    <source>
        <dbReference type="ARBA" id="ARBA00004141"/>
    </source>
</evidence>
<keyword evidence="7" id="KW-1185">Reference proteome</keyword>
<evidence type="ECO:0000313" key="7">
    <source>
        <dbReference type="Proteomes" id="UP000064007"/>
    </source>
</evidence>
<organism evidence="6 7">
    <name type="scientific">Candidatus Methylopumilus planktonicus</name>
    <dbReference type="NCBI Taxonomy" id="1581557"/>
    <lineage>
        <taxon>Bacteria</taxon>
        <taxon>Pseudomonadati</taxon>
        <taxon>Pseudomonadota</taxon>
        <taxon>Betaproteobacteria</taxon>
        <taxon>Nitrosomonadales</taxon>
        <taxon>Methylophilaceae</taxon>
        <taxon>Candidatus Methylopumilus</taxon>
    </lineage>
</organism>
<dbReference type="RefSeq" id="WP_052734634.1">
    <property type="nucleotide sequence ID" value="NZ_LN827929.1"/>
</dbReference>
<dbReference type="STRING" id="1581557.BN1208_0860"/>
<dbReference type="InterPro" id="IPR021147">
    <property type="entry name" value="DUF697"/>
</dbReference>
<gene>
    <name evidence="6" type="ORF">BN1208_0860</name>
</gene>
<protein>
    <recommendedName>
        <fullName evidence="8">DUF697 domain-containing protein</fullName>
    </recommendedName>
</protein>
<evidence type="ECO:0008006" key="8">
    <source>
        <dbReference type="Google" id="ProtNLM"/>
    </source>
</evidence>
<dbReference type="AlphaFoldDB" id="A0A0D6EVJ7"/>
<dbReference type="GO" id="GO:0016020">
    <property type="term" value="C:membrane"/>
    <property type="evidence" value="ECO:0007669"/>
    <property type="project" value="UniProtKB-SubCell"/>
</dbReference>
<keyword evidence="4" id="KW-0472">Membrane</keyword>
<feature type="region of interest" description="Disordered" evidence="5">
    <location>
        <begin position="1"/>
        <end position="51"/>
    </location>
</feature>
<keyword evidence="2" id="KW-0812">Transmembrane</keyword>
<evidence type="ECO:0000256" key="4">
    <source>
        <dbReference type="ARBA" id="ARBA00023136"/>
    </source>
</evidence>
<evidence type="ECO:0000256" key="5">
    <source>
        <dbReference type="SAM" id="MobiDB-lite"/>
    </source>
</evidence>
<reference evidence="7" key="1">
    <citation type="submission" date="2014-12" db="EMBL/GenBank/DDBJ databases">
        <authorList>
            <person name="Salcher M.M."/>
        </authorList>
    </citation>
    <scope>NUCLEOTIDE SEQUENCE [LARGE SCALE GENOMIC DNA]</scope>
    <source>
        <strain evidence="7">MMS-10A-171</strain>
    </source>
</reference>
<proteinExistence type="predicted"/>
<dbReference type="HOGENOM" id="CLU_1146148_0_0_4"/>
<dbReference type="EMBL" id="LN827929">
    <property type="protein sequence ID" value="CEZ19745.1"/>
    <property type="molecule type" value="Genomic_DNA"/>
</dbReference>
<comment type="subcellular location">
    <subcellularLocation>
        <location evidence="1">Membrane</location>
        <topology evidence="1">Multi-pass membrane protein</topology>
    </subcellularLocation>
</comment>
<evidence type="ECO:0000313" key="6">
    <source>
        <dbReference type="EMBL" id="CEZ19745.1"/>
    </source>
</evidence>
<dbReference type="KEGG" id="mbat:BN1208_0860"/>
<evidence type="ECO:0000256" key="3">
    <source>
        <dbReference type="ARBA" id="ARBA00022989"/>
    </source>
</evidence>
<keyword evidence="3" id="KW-1133">Transmembrane helix</keyword>
<dbReference type="Proteomes" id="UP000064007">
    <property type="component" value="Chromosome 1"/>
</dbReference>
<evidence type="ECO:0000256" key="2">
    <source>
        <dbReference type="ARBA" id="ARBA00022692"/>
    </source>
</evidence>
<dbReference type="Pfam" id="PF05128">
    <property type="entry name" value="DUF697"/>
    <property type="match status" value="1"/>
</dbReference>
<name>A0A0D6EVJ7_9PROT</name>
<feature type="compositionally biased region" description="Polar residues" evidence="5">
    <location>
        <begin position="32"/>
        <end position="41"/>
    </location>
</feature>
<accession>A0A0D6EVJ7</accession>
<sequence length="242" mass="26457">MKVKNTIKVNPLEKLPNTPSKEKEGRVLLPNQKASIDTDNTIGDPEKSPIQPKLEERNMANATQMLDEELKQVTVSEDKSPQTIDSLQKQLAMEMVKKWSTWSAAAGFIPTPIIDTAAISAIQLKMIHSICRVYDVEFKKEVVIAIITSLVGGTVATTLAGATQGQVAKLIPGIGTFVSALVQPGTAYASTYALGRVFIDHFDKEGTLFNFDTSKVKNTFKNQYDSAKKLFVKDKTIADVPA</sequence>